<dbReference type="RefSeq" id="XP_016480776.1">
    <property type="nucleotide sequence ID" value="XM_016625290.1"/>
</dbReference>
<dbReference type="KEGG" id="nta:107801884"/>
<dbReference type="PANTHER" id="PTHR46235:SF13">
    <property type="entry name" value="EDM2-LIKE PROTEIN1"/>
    <property type="match status" value="1"/>
</dbReference>
<dbReference type="OrthoDB" id="1743733at2759"/>
<organism evidence="3">
    <name type="scientific">Nicotiana tabacum</name>
    <name type="common">Common tobacco</name>
    <dbReference type="NCBI Taxonomy" id="4097"/>
    <lineage>
        <taxon>Eukaryota</taxon>
        <taxon>Viridiplantae</taxon>
        <taxon>Streptophyta</taxon>
        <taxon>Embryophyta</taxon>
        <taxon>Tracheophyta</taxon>
        <taxon>Spermatophyta</taxon>
        <taxon>Magnoliopsida</taxon>
        <taxon>eudicotyledons</taxon>
        <taxon>Gunneridae</taxon>
        <taxon>Pentapetalae</taxon>
        <taxon>asterids</taxon>
        <taxon>lamiids</taxon>
        <taxon>Solanales</taxon>
        <taxon>Solanaceae</taxon>
        <taxon>Nicotianoideae</taxon>
        <taxon>Nicotianeae</taxon>
        <taxon>Nicotiana</taxon>
    </lineage>
</organism>
<evidence type="ECO:0000259" key="2">
    <source>
        <dbReference type="Pfam" id="PF26055"/>
    </source>
</evidence>
<dbReference type="PANTHER" id="PTHR46235">
    <property type="entry name" value="PHD FINGER-CONTAINING PROTEIN DDB_G0268158"/>
    <property type="match status" value="1"/>
</dbReference>
<dbReference type="STRING" id="4097.A0A1S4AVZ4"/>
<feature type="transmembrane region" description="Helical" evidence="1">
    <location>
        <begin position="70"/>
        <end position="87"/>
    </location>
</feature>
<gene>
    <name evidence="3" type="primary">LOC107801884</name>
</gene>
<protein>
    <submittedName>
        <fullName evidence="3">Protein ENHANCED DOWNY MILDEW 2-like</fullName>
    </submittedName>
</protein>
<evidence type="ECO:0000313" key="3">
    <source>
        <dbReference type="RefSeq" id="XP_016480776.1"/>
    </source>
</evidence>
<feature type="domain" description="DM2" evidence="2">
    <location>
        <begin position="26"/>
        <end position="71"/>
    </location>
</feature>
<proteinExistence type="predicted"/>
<reference evidence="3" key="1">
    <citation type="submission" date="2025-08" db="UniProtKB">
        <authorList>
            <consortium name="RefSeq"/>
        </authorList>
    </citation>
    <scope>IDENTIFICATION</scope>
</reference>
<name>A0A1S4AVZ4_TOBAC</name>
<dbReference type="PaxDb" id="4097-A0A1S4AVZ4"/>
<keyword evidence="1" id="KW-0812">Transmembrane</keyword>
<dbReference type="InterPro" id="IPR058939">
    <property type="entry name" value="Mtase_EDM2"/>
</dbReference>
<keyword evidence="1" id="KW-1133">Transmembrane helix</keyword>
<keyword evidence="1" id="KW-0472">Membrane</keyword>
<dbReference type="Pfam" id="PF26055">
    <property type="entry name" value="Mtase_EDM2"/>
    <property type="match status" value="1"/>
</dbReference>
<sequence length="104" mass="12311">MRYISFGRHFTKVDKLKEVVNRLRWYVQDGDTIVDFCCGSNDFSCLMKEELDRMGKKCQFRNFDLIQPKVNYFIIIISASFMSFMVVKSELQVNQITTGNSIFW</sequence>
<evidence type="ECO:0000256" key="1">
    <source>
        <dbReference type="SAM" id="Phobius"/>
    </source>
</evidence>
<dbReference type="AlphaFoldDB" id="A0A1S4AVZ4"/>
<accession>A0A1S4AVZ4</accession>